<keyword evidence="3" id="KW-0677">Repeat</keyword>
<dbReference type="EMBL" id="JASEJX010000030">
    <property type="protein sequence ID" value="KAK4511139.1"/>
    <property type="molecule type" value="Genomic_DNA"/>
</dbReference>
<reference evidence="10 11" key="1">
    <citation type="submission" date="2022-11" db="EMBL/GenBank/DDBJ databases">
        <title>Mucor velutinosus strain NIH1002 WGS.</title>
        <authorList>
            <person name="Subramanian P."/>
            <person name="Mullikin J.C."/>
            <person name="Segre J.A."/>
            <person name="Zelazny A.M."/>
        </authorList>
    </citation>
    <scope>NUCLEOTIDE SEQUENCE [LARGE SCALE GENOMIC DNA]</scope>
    <source>
        <strain evidence="10 11">NIH1002</strain>
    </source>
</reference>
<accession>A0AAN7D718</accession>
<dbReference type="InterPro" id="IPR036236">
    <property type="entry name" value="Znf_C2H2_sf"/>
</dbReference>
<keyword evidence="5" id="KW-0862">Zinc</keyword>
<keyword evidence="11" id="KW-1185">Reference proteome</keyword>
<dbReference type="GO" id="GO:0000978">
    <property type="term" value="F:RNA polymerase II cis-regulatory region sequence-specific DNA binding"/>
    <property type="evidence" value="ECO:0007669"/>
    <property type="project" value="InterPro"/>
</dbReference>
<evidence type="ECO:0000256" key="4">
    <source>
        <dbReference type="ARBA" id="ARBA00022771"/>
    </source>
</evidence>
<dbReference type="GO" id="GO:0008270">
    <property type="term" value="F:zinc ion binding"/>
    <property type="evidence" value="ECO:0007669"/>
    <property type="project" value="UniProtKB-KW"/>
</dbReference>
<evidence type="ECO:0000256" key="5">
    <source>
        <dbReference type="ARBA" id="ARBA00022833"/>
    </source>
</evidence>
<evidence type="ECO:0000313" key="10">
    <source>
        <dbReference type="EMBL" id="KAK4511139.1"/>
    </source>
</evidence>
<dbReference type="GO" id="GO:0000785">
    <property type="term" value="C:chromatin"/>
    <property type="evidence" value="ECO:0007669"/>
    <property type="project" value="TreeGrafter"/>
</dbReference>
<comment type="subcellular location">
    <subcellularLocation>
        <location evidence="1">Nucleus</location>
    </subcellularLocation>
</comment>
<feature type="region of interest" description="Disordered" evidence="8">
    <location>
        <begin position="1"/>
        <end position="20"/>
    </location>
</feature>
<feature type="region of interest" description="Disordered" evidence="8">
    <location>
        <begin position="73"/>
        <end position="155"/>
    </location>
</feature>
<dbReference type="AlphaFoldDB" id="A0AAN7D718"/>
<evidence type="ECO:0000256" key="7">
    <source>
        <dbReference type="PROSITE-ProRule" id="PRU00042"/>
    </source>
</evidence>
<evidence type="ECO:0000256" key="6">
    <source>
        <dbReference type="ARBA" id="ARBA00023242"/>
    </source>
</evidence>
<evidence type="ECO:0000259" key="9">
    <source>
        <dbReference type="PROSITE" id="PS50157"/>
    </source>
</evidence>
<feature type="compositionally biased region" description="Low complexity" evidence="8">
    <location>
        <begin position="86"/>
        <end position="106"/>
    </location>
</feature>
<dbReference type="Gene3D" id="3.30.160.60">
    <property type="entry name" value="Classic Zinc Finger"/>
    <property type="match status" value="2"/>
</dbReference>
<dbReference type="GO" id="GO:0005634">
    <property type="term" value="C:nucleus"/>
    <property type="evidence" value="ECO:0007669"/>
    <property type="project" value="UniProtKB-SubCell"/>
</dbReference>
<dbReference type="GeneID" id="89956037"/>
<organism evidence="10 11">
    <name type="scientific">Mucor velutinosus</name>
    <dbReference type="NCBI Taxonomy" id="708070"/>
    <lineage>
        <taxon>Eukaryota</taxon>
        <taxon>Fungi</taxon>
        <taxon>Fungi incertae sedis</taxon>
        <taxon>Mucoromycota</taxon>
        <taxon>Mucoromycotina</taxon>
        <taxon>Mucoromycetes</taxon>
        <taxon>Mucorales</taxon>
        <taxon>Mucorineae</taxon>
        <taxon>Mucoraceae</taxon>
        <taxon>Mucor</taxon>
    </lineage>
</organism>
<keyword evidence="4 7" id="KW-0863">Zinc-finger</keyword>
<evidence type="ECO:0000256" key="2">
    <source>
        <dbReference type="ARBA" id="ARBA00022723"/>
    </source>
</evidence>
<evidence type="ECO:0000256" key="8">
    <source>
        <dbReference type="SAM" id="MobiDB-lite"/>
    </source>
</evidence>
<dbReference type="GO" id="GO:0000981">
    <property type="term" value="F:DNA-binding transcription factor activity, RNA polymerase II-specific"/>
    <property type="evidence" value="ECO:0007669"/>
    <property type="project" value="InterPro"/>
</dbReference>
<keyword evidence="2" id="KW-0479">Metal-binding</keyword>
<feature type="domain" description="C2H2-type" evidence="9">
    <location>
        <begin position="23"/>
        <end position="53"/>
    </location>
</feature>
<gene>
    <name evidence="10" type="ORF">ATC70_012351</name>
</gene>
<evidence type="ECO:0000256" key="3">
    <source>
        <dbReference type="ARBA" id="ARBA00022737"/>
    </source>
</evidence>
<dbReference type="InterPro" id="IPR051059">
    <property type="entry name" value="VerF-like"/>
</dbReference>
<dbReference type="SUPFAM" id="SSF57667">
    <property type="entry name" value="beta-beta-alpha zinc fingers"/>
    <property type="match status" value="1"/>
</dbReference>
<feature type="region of interest" description="Disordered" evidence="8">
    <location>
        <begin position="196"/>
        <end position="218"/>
    </location>
</feature>
<dbReference type="PROSITE" id="PS00028">
    <property type="entry name" value="ZINC_FINGER_C2H2_1"/>
    <property type="match status" value="1"/>
</dbReference>
<dbReference type="InterPro" id="IPR013087">
    <property type="entry name" value="Znf_C2H2_type"/>
</dbReference>
<dbReference type="SMART" id="SM00355">
    <property type="entry name" value="ZnF_C2H2"/>
    <property type="match status" value="2"/>
</dbReference>
<dbReference type="RefSeq" id="XP_064677805.1">
    <property type="nucleotide sequence ID" value="XM_064831525.1"/>
</dbReference>
<protein>
    <recommendedName>
        <fullName evidence="9">C2H2-type domain-containing protein</fullName>
    </recommendedName>
</protein>
<dbReference type="FunFam" id="3.30.160.60:FF:002343">
    <property type="entry name" value="Zinc finger protein 33A"/>
    <property type="match status" value="1"/>
</dbReference>
<name>A0AAN7D718_9FUNG</name>
<evidence type="ECO:0000256" key="1">
    <source>
        <dbReference type="ARBA" id="ARBA00004123"/>
    </source>
</evidence>
<feature type="domain" description="C2H2-type" evidence="9">
    <location>
        <begin position="54"/>
        <end position="83"/>
    </location>
</feature>
<feature type="compositionally biased region" description="Low complexity" evidence="8">
    <location>
        <begin position="116"/>
        <end position="127"/>
    </location>
</feature>
<feature type="compositionally biased region" description="Polar residues" evidence="8">
    <location>
        <begin position="1"/>
        <end position="13"/>
    </location>
</feature>
<evidence type="ECO:0000313" key="11">
    <source>
        <dbReference type="Proteomes" id="UP001304243"/>
    </source>
</evidence>
<dbReference type="Proteomes" id="UP001304243">
    <property type="component" value="Unassembled WGS sequence"/>
</dbReference>
<dbReference type="Pfam" id="PF00096">
    <property type="entry name" value="zf-C2H2"/>
    <property type="match status" value="1"/>
</dbReference>
<dbReference type="PANTHER" id="PTHR40626">
    <property type="entry name" value="MIP31509P"/>
    <property type="match status" value="1"/>
</dbReference>
<comment type="caution">
    <text evidence="10">The sequence shown here is derived from an EMBL/GenBank/DDBJ whole genome shotgun (WGS) entry which is preliminary data.</text>
</comment>
<keyword evidence="6" id="KW-0539">Nucleus</keyword>
<dbReference type="PANTHER" id="PTHR40626:SF13">
    <property type="entry name" value="RESPIRATION FACTOR 2-RELATED"/>
    <property type="match status" value="1"/>
</dbReference>
<dbReference type="PROSITE" id="PS50157">
    <property type="entry name" value="ZINC_FINGER_C2H2_2"/>
    <property type="match status" value="2"/>
</dbReference>
<sequence>MPAVPSTVTSNPPKKQRAKQKLFQCTGYDNCNMVFTRSEHLARHTRKHTGEKPYLCVVPGCTRRFSRFDNMMQHTQTHKSRSKSPAATSSSANTNTNTSMDATNDTPNESTDEAITTTSPTPTTTTTHNNDNETGAPPTTEPLMTNFTSSNSRELRPSTIKYEPETTPEFIMSSNTTAADSSDEEGPLISRRKRRRFSTTTTTPTTILHPMSPPTNTTTPPAPLLKELHLTQDEFEALQGFGRFKHTPIFIDSFRDLASAVYIDPNPVRN</sequence>
<feature type="compositionally biased region" description="Polar residues" evidence="8">
    <location>
        <begin position="142"/>
        <end position="152"/>
    </location>
</feature>
<proteinExistence type="predicted"/>